<dbReference type="AlphaFoldDB" id="A0A0K0DSB3"/>
<dbReference type="WBParaSite" id="SSTP_0000012200.1">
    <property type="protein sequence ID" value="SSTP_0000012200.1"/>
    <property type="gene ID" value="SSTP_0000012200"/>
</dbReference>
<dbReference type="InterPro" id="IPR005331">
    <property type="entry name" value="Sulfotransferase"/>
</dbReference>
<dbReference type="GO" id="GO:1902884">
    <property type="term" value="P:positive regulation of response to oxidative stress"/>
    <property type="evidence" value="ECO:0007669"/>
    <property type="project" value="InterPro"/>
</dbReference>
<organism evidence="1">
    <name type="scientific">Strongyloides stercoralis</name>
    <name type="common">Threadworm</name>
    <dbReference type="NCBI Taxonomy" id="6248"/>
    <lineage>
        <taxon>Eukaryota</taxon>
        <taxon>Metazoa</taxon>
        <taxon>Ecdysozoa</taxon>
        <taxon>Nematoda</taxon>
        <taxon>Chromadorea</taxon>
        <taxon>Rhabditida</taxon>
        <taxon>Tylenchina</taxon>
        <taxon>Panagrolaimomorpha</taxon>
        <taxon>Strongyloidoidea</taxon>
        <taxon>Strongyloididae</taxon>
        <taxon>Strongyloides</taxon>
    </lineage>
</organism>
<accession>A0A0K0DSB3</accession>
<dbReference type="GO" id="GO:0016020">
    <property type="term" value="C:membrane"/>
    <property type="evidence" value="ECO:0007669"/>
    <property type="project" value="InterPro"/>
</dbReference>
<dbReference type="PANTHER" id="PTHR22900:SF5">
    <property type="entry name" value="PROTEIN CBG14245"/>
    <property type="match status" value="1"/>
</dbReference>
<dbReference type="Pfam" id="PF03567">
    <property type="entry name" value="Sulfotransfer_2"/>
    <property type="match status" value="1"/>
</dbReference>
<reference evidence="1" key="1">
    <citation type="submission" date="2015-08" db="UniProtKB">
        <authorList>
            <consortium name="WormBaseParasite"/>
        </authorList>
    </citation>
    <scope>IDENTIFICATION</scope>
</reference>
<dbReference type="InterPro" id="IPR007669">
    <property type="entry name" value="Chst-1-like"/>
</dbReference>
<dbReference type="GO" id="GO:0050650">
    <property type="term" value="P:chondroitin sulfate proteoglycan biosynthetic process"/>
    <property type="evidence" value="ECO:0007669"/>
    <property type="project" value="InterPro"/>
</dbReference>
<name>A0A0K0DSB3_STRER</name>
<proteinExistence type="predicted"/>
<dbReference type="PANTHER" id="PTHR22900">
    <property type="entry name" value="PROTEIN CBG14245-RELATED"/>
    <property type="match status" value="1"/>
</dbReference>
<dbReference type="GO" id="GO:0047756">
    <property type="term" value="F:chondroitin 4-sulfotransferase activity"/>
    <property type="evidence" value="ECO:0007669"/>
    <property type="project" value="InterPro"/>
</dbReference>
<evidence type="ECO:0000313" key="1">
    <source>
        <dbReference type="WBParaSite" id="SSTP_0000012200.1"/>
    </source>
</evidence>
<protein>
    <submittedName>
        <fullName evidence="1">Carbohydrate sulfotransferase</fullName>
    </submittedName>
</protein>
<sequence>MNPKDFKLCTRDHKYLNNLENFETFYGVKKFNQFYKKLKLVRFVRNPIERLISGFIHLCYYGVNKNVHYCYGCNKNITCFVNVLEKRLWQILNHKIIPYKNDEEFHYSHHFYPQTWGCEYYKTHDTYTYIKYSSSNKASFSNNISKLLRNSYVSNKALNFIKKRINNVKIHPTVSKNETKIYKNILYNDPLLLQKVCSIYYYDFIKFDFEFPKECKNV</sequence>